<dbReference type="Pfam" id="PF20027">
    <property type="entry name" value="DUF6435"/>
    <property type="match status" value="1"/>
</dbReference>
<gene>
    <name evidence="2" type="ORF">DNU06_14860</name>
</gene>
<dbReference type="RefSeq" id="WP_111064284.1">
    <property type="nucleotide sequence ID" value="NZ_JBHUCU010000001.1"/>
</dbReference>
<feature type="coiled-coil region" evidence="1">
    <location>
        <begin position="4"/>
        <end position="53"/>
    </location>
</feature>
<accession>A0A2W1N9Y3</accession>
<evidence type="ECO:0000313" key="2">
    <source>
        <dbReference type="EMBL" id="PZE16075.1"/>
    </source>
</evidence>
<keyword evidence="1" id="KW-0175">Coiled coil</keyword>
<keyword evidence="3" id="KW-1185">Reference proteome</keyword>
<comment type="caution">
    <text evidence="2">The sequence shown here is derived from an EMBL/GenBank/DDBJ whole genome shotgun (WGS) entry which is preliminary data.</text>
</comment>
<dbReference type="OrthoDB" id="1123018at2"/>
<evidence type="ECO:0000313" key="3">
    <source>
        <dbReference type="Proteomes" id="UP000249248"/>
    </source>
</evidence>
<reference evidence="2 3" key="1">
    <citation type="submission" date="2018-06" db="EMBL/GenBank/DDBJ databases">
        <title>The draft genome sequence of Crocinitomix sp. SM1701.</title>
        <authorList>
            <person name="Zhang X."/>
        </authorList>
    </citation>
    <scope>NUCLEOTIDE SEQUENCE [LARGE SCALE GENOMIC DNA]</scope>
    <source>
        <strain evidence="2 3">SM1701</strain>
    </source>
</reference>
<sequence>MFGLFKKKTEKEKLEIKFKNLLNEAHQLSTVNRQRSDEKVQEANEVMKKIEELI</sequence>
<name>A0A2W1N9Y3_9FLAO</name>
<dbReference type="InterPro" id="IPR045493">
    <property type="entry name" value="DUF6435"/>
</dbReference>
<evidence type="ECO:0008006" key="4">
    <source>
        <dbReference type="Google" id="ProtNLM"/>
    </source>
</evidence>
<dbReference type="Proteomes" id="UP000249248">
    <property type="component" value="Unassembled WGS sequence"/>
</dbReference>
<evidence type="ECO:0000256" key="1">
    <source>
        <dbReference type="SAM" id="Coils"/>
    </source>
</evidence>
<organism evidence="2 3">
    <name type="scientific">Putridiphycobacter roseus</name>
    <dbReference type="NCBI Taxonomy" id="2219161"/>
    <lineage>
        <taxon>Bacteria</taxon>
        <taxon>Pseudomonadati</taxon>
        <taxon>Bacteroidota</taxon>
        <taxon>Flavobacteriia</taxon>
        <taxon>Flavobacteriales</taxon>
        <taxon>Crocinitomicaceae</taxon>
        <taxon>Putridiphycobacter</taxon>
    </lineage>
</organism>
<protein>
    <recommendedName>
        <fullName evidence="4">Lacal_2735 family protein</fullName>
    </recommendedName>
</protein>
<proteinExistence type="predicted"/>
<dbReference type="NCBIfam" id="NF033487">
    <property type="entry name" value="Lacal_2735_fam"/>
    <property type="match status" value="1"/>
</dbReference>
<dbReference type="AlphaFoldDB" id="A0A2W1N9Y3"/>
<dbReference type="EMBL" id="QKSB01000012">
    <property type="protein sequence ID" value="PZE16075.1"/>
    <property type="molecule type" value="Genomic_DNA"/>
</dbReference>